<keyword evidence="1 5" id="KW-0489">Methyltransferase</keyword>
<evidence type="ECO:0000313" key="6">
    <source>
        <dbReference type="Proteomes" id="UP000433788"/>
    </source>
</evidence>
<comment type="caution">
    <text evidence="5">The sequence shown here is derived from an EMBL/GenBank/DDBJ whole genome shotgun (WGS) entry which is preliminary data.</text>
</comment>
<sequence>MKIELPQELLTLLDIIRWSASQFEAAELHFGHGTDNALDEAAALALGILRLPADLPAVWLQSRVSQAERLALEKALEARISERKPVPYILGEAWFCGLSFKVDERVLIPRSPVAELIEAGFAPWLEAESMTQVVDVGTGSGCIAIACALALPNAQVIATDISADALAVAKQNVAHHGVADQLQLLHSNLLVELPESGTIDLIISNPPYVDAAAMAALPPEYRHEPASALAAGDDGLDIVRRLLPQAAHRLNDHGILIVEIGHGAAAFEAAFPNLSVTWIDFERGGTGVFIVDAATLRNAFLTE</sequence>
<dbReference type="NCBIfam" id="TIGR00536">
    <property type="entry name" value="hemK_fam"/>
    <property type="match status" value="1"/>
</dbReference>
<dbReference type="Proteomes" id="UP000433788">
    <property type="component" value="Unassembled WGS sequence"/>
</dbReference>
<keyword evidence="5" id="KW-0689">Ribosomal protein</keyword>
<organism evidence="5 6">
    <name type="scientific">Spiribacter salilacus</name>
    <dbReference type="NCBI Taxonomy" id="2664894"/>
    <lineage>
        <taxon>Bacteria</taxon>
        <taxon>Pseudomonadati</taxon>
        <taxon>Pseudomonadota</taxon>
        <taxon>Gammaproteobacteria</taxon>
        <taxon>Chromatiales</taxon>
        <taxon>Ectothiorhodospiraceae</taxon>
        <taxon>Spiribacter</taxon>
    </lineage>
</organism>
<dbReference type="PANTHER" id="PTHR47806:SF1">
    <property type="entry name" value="RIBOSOMAL PROTEIN UL3 GLUTAMINE METHYLTRANSFERASE"/>
    <property type="match status" value="1"/>
</dbReference>
<dbReference type="Pfam" id="PF05175">
    <property type="entry name" value="MTS"/>
    <property type="match status" value="1"/>
</dbReference>
<dbReference type="GO" id="GO:0005829">
    <property type="term" value="C:cytosol"/>
    <property type="evidence" value="ECO:0007669"/>
    <property type="project" value="TreeGrafter"/>
</dbReference>
<reference evidence="5 6" key="1">
    <citation type="submission" date="2019-11" db="EMBL/GenBank/DDBJ databases">
        <authorList>
            <person name="Zhang X.Y."/>
        </authorList>
    </citation>
    <scope>NUCLEOTIDE SEQUENCE [LARGE SCALE GENOMIC DNA]</scope>
    <source>
        <strain evidence="5 6">C176</strain>
    </source>
</reference>
<dbReference type="InterPro" id="IPR007848">
    <property type="entry name" value="Small_mtfrase_dom"/>
</dbReference>
<keyword evidence="6" id="KW-1185">Reference proteome</keyword>
<evidence type="ECO:0000256" key="3">
    <source>
        <dbReference type="ARBA" id="ARBA00022691"/>
    </source>
</evidence>
<dbReference type="GO" id="GO:0036009">
    <property type="term" value="F:protein-glutamine N-methyltransferase activity"/>
    <property type="evidence" value="ECO:0007669"/>
    <property type="project" value="InterPro"/>
</dbReference>
<feature type="domain" description="Methyltransferase small" evidence="4">
    <location>
        <begin position="125"/>
        <end position="213"/>
    </location>
</feature>
<name>A0A6N7QTN0_9GAMM</name>
<dbReference type="PIRSF" id="PIRSF037167">
    <property type="entry name" value="Mtase_YfcB_prd"/>
    <property type="match status" value="1"/>
</dbReference>
<keyword evidence="2 5" id="KW-0808">Transferase</keyword>
<dbReference type="NCBIfam" id="TIGR03534">
    <property type="entry name" value="RF_mod_PrmC"/>
    <property type="match status" value="1"/>
</dbReference>
<dbReference type="SUPFAM" id="SSF53335">
    <property type="entry name" value="S-adenosyl-L-methionine-dependent methyltransferases"/>
    <property type="match status" value="1"/>
</dbReference>
<dbReference type="InterPro" id="IPR002052">
    <property type="entry name" value="DNA_methylase_N6_adenine_CS"/>
</dbReference>
<evidence type="ECO:0000259" key="4">
    <source>
        <dbReference type="Pfam" id="PF05175"/>
    </source>
</evidence>
<dbReference type="InterPro" id="IPR019874">
    <property type="entry name" value="RF_methyltr_PrmC"/>
</dbReference>
<evidence type="ECO:0000313" key="5">
    <source>
        <dbReference type="EMBL" id="MRH78743.1"/>
    </source>
</evidence>
<dbReference type="Gene3D" id="1.10.8.10">
    <property type="entry name" value="DNA helicase RuvA subunit, C-terminal domain"/>
    <property type="match status" value="1"/>
</dbReference>
<evidence type="ECO:0000256" key="1">
    <source>
        <dbReference type="ARBA" id="ARBA00022603"/>
    </source>
</evidence>
<accession>A0A6N7QTN0</accession>
<dbReference type="AlphaFoldDB" id="A0A6N7QTN0"/>
<dbReference type="Gene3D" id="3.40.50.150">
    <property type="entry name" value="Vaccinia Virus protein VP39"/>
    <property type="match status" value="1"/>
</dbReference>
<protein>
    <submittedName>
        <fullName evidence="5">50S ribosomal protein L3 N(5)-glutamine methyltransferase</fullName>
        <ecNumber evidence="5">2.1.1.298</ecNumber>
    </submittedName>
</protein>
<dbReference type="EMBL" id="WJPP01000004">
    <property type="protein sequence ID" value="MRH78743.1"/>
    <property type="molecule type" value="Genomic_DNA"/>
</dbReference>
<dbReference type="NCBIfam" id="TIGR03533">
    <property type="entry name" value="L3_gln_methyl"/>
    <property type="match status" value="1"/>
</dbReference>
<dbReference type="InterPro" id="IPR004556">
    <property type="entry name" value="HemK-like"/>
</dbReference>
<dbReference type="GO" id="GO:0032259">
    <property type="term" value="P:methylation"/>
    <property type="evidence" value="ECO:0007669"/>
    <property type="project" value="UniProtKB-KW"/>
</dbReference>
<dbReference type="CDD" id="cd02440">
    <property type="entry name" value="AdoMet_MTases"/>
    <property type="match status" value="1"/>
</dbReference>
<keyword evidence="3" id="KW-0949">S-adenosyl-L-methionine</keyword>
<gene>
    <name evidence="5" type="primary">prmB</name>
    <name evidence="5" type="ORF">GH984_08495</name>
</gene>
<evidence type="ECO:0000256" key="2">
    <source>
        <dbReference type="ARBA" id="ARBA00022679"/>
    </source>
</evidence>
<dbReference type="GO" id="GO:0003676">
    <property type="term" value="F:nucleic acid binding"/>
    <property type="evidence" value="ECO:0007669"/>
    <property type="project" value="InterPro"/>
</dbReference>
<dbReference type="InterPro" id="IPR017127">
    <property type="entry name" value="Ribosome_uL3_MTase"/>
</dbReference>
<dbReference type="GO" id="GO:0005840">
    <property type="term" value="C:ribosome"/>
    <property type="evidence" value="ECO:0007669"/>
    <property type="project" value="UniProtKB-KW"/>
</dbReference>
<keyword evidence="5" id="KW-0687">Ribonucleoprotein</keyword>
<dbReference type="PANTHER" id="PTHR47806">
    <property type="entry name" value="50S RIBOSOMAL PROTEIN L3 GLUTAMINE METHYLTRANSFERASE"/>
    <property type="match status" value="1"/>
</dbReference>
<dbReference type="InterPro" id="IPR029063">
    <property type="entry name" value="SAM-dependent_MTases_sf"/>
</dbReference>
<dbReference type="EC" id="2.1.1.298" evidence="5"/>
<proteinExistence type="predicted"/>
<dbReference type="PROSITE" id="PS00092">
    <property type="entry name" value="N6_MTASE"/>
    <property type="match status" value="1"/>
</dbReference>